<dbReference type="AlphaFoldDB" id="A0A1W0D223"/>
<dbReference type="GO" id="GO:0044780">
    <property type="term" value="P:bacterial-type flagellum assembly"/>
    <property type="evidence" value="ECO:0007669"/>
    <property type="project" value="InterPro"/>
</dbReference>
<dbReference type="EMBL" id="MUKV01000009">
    <property type="protein sequence ID" value="OQS41067.1"/>
    <property type="molecule type" value="Genomic_DNA"/>
</dbReference>
<protein>
    <submittedName>
        <fullName evidence="4">Flagellar protein FlgN</fullName>
    </submittedName>
</protein>
<dbReference type="SUPFAM" id="SSF140566">
    <property type="entry name" value="FlgN-like"/>
    <property type="match status" value="1"/>
</dbReference>
<comment type="caution">
    <text evidence="4">The sequence shown here is derived from an EMBL/GenBank/DDBJ whole genome shotgun (WGS) entry which is preliminary data.</text>
</comment>
<evidence type="ECO:0000256" key="1">
    <source>
        <dbReference type="ARBA" id="ARBA00002397"/>
    </source>
</evidence>
<organism evidence="4 5">
    <name type="scientific">Chromobacterium haemolyticum</name>
    <dbReference type="NCBI Taxonomy" id="394935"/>
    <lineage>
        <taxon>Bacteria</taxon>
        <taxon>Pseudomonadati</taxon>
        <taxon>Pseudomonadota</taxon>
        <taxon>Betaproteobacteria</taxon>
        <taxon>Neisseriales</taxon>
        <taxon>Chromobacteriaceae</taxon>
        <taxon>Chromobacterium</taxon>
    </lineage>
</organism>
<dbReference type="Gene3D" id="1.20.58.300">
    <property type="entry name" value="FlgN-like"/>
    <property type="match status" value="1"/>
</dbReference>
<comment type="function">
    <text evidence="1">Required for the efficient initiation of filament assembly.</text>
</comment>
<sequence length="141" mass="15631">MNREQAFKQLLATVGQDLQGYGRLEQLLEQQFAAALEHQAEALRQLGSDIVAQCDALQASRDQRLQLAGQLLGAGRAASMDAVLKLLPAAAEQACRQRWNALVEQIRLCQTLNLRNGQLLQQQQDLMNRVLNGDSDVYCAQ</sequence>
<dbReference type="InterPro" id="IPR036679">
    <property type="entry name" value="FlgN-like_sf"/>
</dbReference>
<proteinExistence type="inferred from homology"/>
<comment type="similarity">
    <text evidence="2">Belongs to the FlgN family.</text>
</comment>
<dbReference type="RefSeq" id="WP_043633278.1">
    <property type="nucleotide sequence ID" value="NZ_CP109905.1"/>
</dbReference>
<evidence type="ECO:0000313" key="4">
    <source>
        <dbReference type="EMBL" id="OQS41067.1"/>
    </source>
</evidence>
<keyword evidence="4" id="KW-0282">Flagellum</keyword>
<evidence type="ECO:0000313" key="5">
    <source>
        <dbReference type="Proteomes" id="UP000192721"/>
    </source>
</evidence>
<dbReference type="InterPro" id="IPR007809">
    <property type="entry name" value="FlgN-like"/>
</dbReference>
<dbReference type="Pfam" id="PF05130">
    <property type="entry name" value="FlgN"/>
    <property type="match status" value="1"/>
</dbReference>
<dbReference type="Proteomes" id="UP000192721">
    <property type="component" value="Unassembled WGS sequence"/>
</dbReference>
<keyword evidence="3" id="KW-1005">Bacterial flagellum biogenesis</keyword>
<keyword evidence="4" id="KW-0969">Cilium</keyword>
<gene>
    <name evidence="4" type="ORF">B0T45_09585</name>
</gene>
<keyword evidence="4" id="KW-0966">Cell projection</keyword>
<evidence type="ECO:0000256" key="3">
    <source>
        <dbReference type="ARBA" id="ARBA00022795"/>
    </source>
</evidence>
<reference evidence="4 5" key="1">
    <citation type="submission" date="2017-02" db="EMBL/GenBank/DDBJ databases">
        <title>Chromobacterium haemolyticum H5244.</title>
        <authorList>
            <person name="Gulvik C.A."/>
        </authorList>
    </citation>
    <scope>NUCLEOTIDE SEQUENCE [LARGE SCALE GENOMIC DNA]</scope>
    <source>
        <strain evidence="4 5">H5244</strain>
    </source>
</reference>
<accession>A0A1W0D223</accession>
<evidence type="ECO:0000256" key="2">
    <source>
        <dbReference type="ARBA" id="ARBA00007703"/>
    </source>
</evidence>
<name>A0A1W0D223_9NEIS</name>